<dbReference type="Proteomes" id="UP001516400">
    <property type="component" value="Unassembled WGS sequence"/>
</dbReference>
<dbReference type="SUPFAM" id="SSF56219">
    <property type="entry name" value="DNase I-like"/>
    <property type="match status" value="1"/>
</dbReference>
<sequence>TWFHKGESEFVKIDGYRLVTSYERIVKGCRGACIYSDSAINSITEEKHITMLIVVGTLECAGAVSVKDILIIISLYASQKYGTFEDFSARLEEMLVYVIDKYVNFKVILAGDFNLDLFEER</sequence>
<proteinExistence type="predicted"/>
<dbReference type="EMBL" id="JABFTP020000001">
    <property type="protein sequence ID" value="KAL3266389.1"/>
    <property type="molecule type" value="Genomic_DNA"/>
</dbReference>
<protein>
    <submittedName>
        <fullName evidence="1">Uncharacterized protein</fullName>
    </submittedName>
</protein>
<comment type="caution">
    <text evidence="1">The sequence shown here is derived from an EMBL/GenBank/DDBJ whole genome shotgun (WGS) entry which is preliminary data.</text>
</comment>
<organism evidence="1 2">
    <name type="scientific">Cryptolaemus montrouzieri</name>
    <dbReference type="NCBI Taxonomy" id="559131"/>
    <lineage>
        <taxon>Eukaryota</taxon>
        <taxon>Metazoa</taxon>
        <taxon>Ecdysozoa</taxon>
        <taxon>Arthropoda</taxon>
        <taxon>Hexapoda</taxon>
        <taxon>Insecta</taxon>
        <taxon>Pterygota</taxon>
        <taxon>Neoptera</taxon>
        <taxon>Endopterygota</taxon>
        <taxon>Coleoptera</taxon>
        <taxon>Polyphaga</taxon>
        <taxon>Cucujiformia</taxon>
        <taxon>Coccinelloidea</taxon>
        <taxon>Coccinellidae</taxon>
        <taxon>Scymninae</taxon>
        <taxon>Scymnini</taxon>
        <taxon>Cryptolaemus</taxon>
    </lineage>
</organism>
<accession>A0ABD2MJ64</accession>
<dbReference type="Gene3D" id="3.60.10.10">
    <property type="entry name" value="Endonuclease/exonuclease/phosphatase"/>
    <property type="match status" value="1"/>
</dbReference>
<evidence type="ECO:0000313" key="1">
    <source>
        <dbReference type="EMBL" id="KAL3266389.1"/>
    </source>
</evidence>
<evidence type="ECO:0000313" key="2">
    <source>
        <dbReference type="Proteomes" id="UP001516400"/>
    </source>
</evidence>
<name>A0ABD2MJ64_9CUCU</name>
<gene>
    <name evidence="1" type="ORF">HHI36_010566</name>
</gene>
<feature type="non-terminal residue" evidence="1">
    <location>
        <position position="121"/>
    </location>
</feature>
<dbReference type="InterPro" id="IPR036691">
    <property type="entry name" value="Endo/exonu/phosph_ase_sf"/>
</dbReference>
<keyword evidence="2" id="KW-1185">Reference proteome</keyword>
<reference evidence="1 2" key="1">
    <citation type="journal article" date="2021" name="BMC Biol.">
        <title>Horizontally acquired antibacterial genes associated with adaptive radiation of ladybird beetles.</title>
        <authorList>
            <person name="Li H.S."/>
            <person name="Tang X.F."/>
            <person name="Huang Y.H."/>
            <person name="Xu Z.Y."/>
            <person name="Chen M.L."/>
            <person name="Du X.Y."/>
            <person name="Qiu B.Y."/>
            <person name="Chen P.T."/>
            <person name="Zhang W."/>
            <person name="Slipinski A."/>
            <person name="Escalona H.E."/>
            <person name="Waterhouse R.M."/>
            <person name="Zwick A."/>
            <person name="Pang H."/>
        </authorList>
    </citation>
    <scope>NUCLEOTIDE SEQUENCE [LARGE SCALE GENOMIC DNA]</scope>
    <source>
        <strain evidence="1">SYSU2018</strain>
    </source>
</reference>
<feature type="non-terminal residue" evidence="1">
    <location>
        <position position="1"/>
    </location>
</feature>
<dbReference type="AlphaFoldDB" id="A0ABD2MJ64"/>